<dbReference type="PANTHER" id="PTHR12419">
    <property type="entry name" value="OTU DOMAIN CONTAINING PROTEIN"/>
    <property type="match status" value="1"/>
</dbReference>
<dbReference type="Gene3D" id="3.90.70.80">
    <property type="match status" value="1"/>
</dbReference>
<dbReference type="Pfam" id="PF02338">
    <property type="entry name" value="OTU"/>
    <property type="match status" value="1"/>
</dbReference>
<evidence type="ECO:0000313" key="2">
    <source>
        <dbReference type="EMBL" id="KAK0416944.1"/>
    </source>
</evidence>
<dbReference type="SUPFAM" id="SSF54001">
    <property type="entry name" value="Cysteine proteinases"/>
    <property type="match status" value="1"/>
</dbReference>
<feature type="domain" description="OTU" evidence="1">
    <location>
        <begin position="60"/>
        <end position="185"/>
    </location>
</feature>
<dbReference type="EMBL" id="JAUCMV010000002">
    <property type="protein sequence ID" value="KAK0416944.1"/>
    <property type="molecule type" value="Genomic_DNA"/>
</dbReference>
<dbReference type="InterPro" id="IPR050704">
    <property type="entry name" value="Peptidase_C85-like"/>
</dbReference>
<evidence type="ECO:0000313" key="3">
    <source>
        <dbReference type="Proteomes" id="UP001175271"/>
    </source>
</evidence>
<name>A0AA39M1A8_9BILA</name>
<gene>
    <name evidence="2" type="ORF">QR680_012763</name>
</gene>
<protein>
    <recommendedName>
        <fullName evidence="1">OTU domain-containing protein</fullName>
    </recommendedName>
</protein>
<dbReference type="Proteomes" id="UP001175271">
    <property type="component" value="Unassembled WGS sequence"/>
</dbReference>
<dbReference type="PROSITE" id="PS50802">
    <property type="entry name" value="OTU"/>
    <property type="match status" value="1"/>
</dbReference>
<proteinExistence type="predicted"/>
<sequence>MGDILFDGERKGQLSPLYLSFPRLDWQKEIAVKLNIPEVRSHGCIAPLVPISPESVPDRSSLFSPNADGNCGFRALSFLVSGTEEYHRELRNGICDVIATKDAEWIQRWTGRNLPENGVQYLDRTSMRRHEWMGEIELQAAAELLNCHVIVYRNMWHRYNPDYSLGDLKYGGMAEQDHAEIYEFLKTGTNPKEGKGPRQTLKRKADKFLINGDHLVLKEGDNIKRRVLMSTEVRDAIDSVHKELCHAGRDATISHLSKRYFWSGIYKDVHHYIEHCHECQVNKSALCLASKELRPIHWQQDLLEARDANCRPERTRLCTLK</sequence>
<comment type="caution">
    <text evidence="2">The sequence shown here is derived from an EMBL/GenBank/DDBJ whole genome shotgun (WGS) entry which is preliminary data.</text>
</comment>
<dbReference type="InterPro" id="IPR041588">
    <property type="entry name" value="Integrase_H2C2"/>
</dbReference>
<evidence type="ECO:0000259" key="1">
    <source>
        <dbReference type="PROSITE" id="PS50802"/>
    </source>
</evidence>
<reference evidence="2" key="1">
    <citation type="submission" date="2023-06" db="EMBL/GenBank/DDBJ databases">
        <title>Genomic analysis of the entomopathogenic nematode Steinernema hermaphroditum.</title>
        <authorList>
            <person name="Schwarz E.M."/>
            <person name="Heppert J.K."/>
            <person name="Baniya A."/>
            <person name="Schwartz H.T."/>
            <person name="Tan C.-H."/>
            <person name="Antoshechkin I."/>
            <person name="Sternberg P.W."/>
            <person name="Goodrich-Blair H."/>
            <person name="Dillman A.R."/>
        </authorList>
    </citation>
    <scope>NUCLEOTIDE SEQUENCE</scope>
    <source>
        <strain evidence="2">PS9179</strain>
        <tissue evidence="2">Whole animal</tissue>
    </source>
</reference>
<dbReference type="InterPro" id="IPR003323">
    <property type="entry name" value="OTU_dom"/>
</dbReference>
<dbReference type="AlphaFoldDB" id="A0AA39M1A8"/>
<dbReference type="InterPro" id="IPR038765">
    <property type="entry name" value="Papain-like_cys_pep_sf"/>
</dbReference>
<dbReference type="Pfam" id="PF17921">
    <property type="entry name" value="Integrase_H2C2"/>
    <property type="match status" value="1"/>
</dbReference>
<organism evidence="2 3">
    <name type="scientific">Steinernema hermaphroditum</name>
    <dbReference type="NCBI Taxonomy" id="289476"/>
    <lineage>
        <taxon>Eukaryota</taxon>
        <taxon>Metazoa</taxon>
        <taxon>Ecdysozoa</taxon>
        <taxon>Nematoda</taxon>
        <taxon>Chromadorea</taxon>
        <taxon>Rhabditida</taxon>
        <taxon>Tylenchina</taxon>
        <taxon>Panagrolaimomorpha</taxon>
        <taxon>Strongyloidoidea</taxon>
        <taxon>Steinernematidae</taxon>
        <taxon>Steinernema</taxon>
    </lineage>
</organism>
<dbReference type="GO" id="GO:0016579">
    <property type="term" value="P:protein deubiquitination"/>
    <property type="evidence" value="ECO:0007669"/>
    <property type="project" value="TreeGrafter"/>
</dbReference>
<accession>A0AA39M1A8</accession>
<dbReference type="GO" id="GO:0004843">
    <property type="term" value="F:cysteine-type deubiquitinase activity"/>
    <property type="evidence" value="ECO:0007669"/>
    <property type="project" value="TreeGrafter"/>
</dbReference>
<dbReference type="Gene3D" id="1.10.340.70">
    <property type="match status" value="1"/>
</dbReference>
<keyword evidence="3" id="KW-1185">Reference proteome</keyword>